<keyword evidence="1" id="KW-0732">Signal</keyword>
<dbReference type="InParanoid" id="A0A1H9LNX0"/>
<sequence length="312" mass="34909">MKLLSTFFVILFFFCPFLGATVITEPAECADEEMPVDVENDKVATARRIKTVNYLGRPHFRIKTRTATYLYDPVAGGFSSILDKLGNDWVGYQDEPGGEYPASAASSYRGVPNLVFGGDDDGAGHPGHKKCESRVTGRNKIHTVSTSGDWAWTWTFYANYARLDVVLTPEGVNYWFLYEGPAGGKYLPRSTFWATDLTGPSYDIHDHFQGDVQRGQHRYLYFGEDHNPYVFFMAQKTPDTLGDHISYLGNEEIGARDSPDGMVVAGFGRAEGATPLLSGPNTFLIGLAPYRMEDPLAEGRFRRRMGKLLRRR</sequence>
<feature type="signal peptide" evidence="1">
    <location>
        <begin position="1"/>
        <end position="20"/>
    </location>
</feature>
<name>A0A1H9LNX0_9BACT</name>
<gene>
    <name evidence="2" type="ORF">SAMN05444359_1254</name>
</gene>
<organism evidence="2 3">
    <name type="scientific">Neolewinella agarilytica</name>
    <dbReference type="NCBI Taxonomy" id="478744"/>
    <lineage>
        <taxon>Bacteria</taxon>
        <taxon>Pseudomonadati</taxon>
        <taxon>Bacteroidota</taxon>
        <taxon>Saprospiria</taxon>
        <taxon>Saprospirales</taxon>
        <taxon>Lewinellaceae</taxon>
        <taxon>Neolewinella</taxon>
    </lineage>
</organism>
<dbReference type="OrthoDB" id="266400at2"/>
<accession>A0A1H9LNX0</accession>
<proteinExistence type="predicted"/>
<dbReference type="STRING" id="478744.SAMN05444359_1254"/>
<reference evidence="3" key="1">
    <citation type="submission" date="2016-10" db="EMBL/GenBank/DDBJ databases">
        <authorList>
            <person name="Varghese N."/>
            <person name="Submissions S."/>
        </authorList>
    </citation>
    <scope>NUCLEOTIDE SEQUENCE [LARGE SCALE GENOMIC DNA]</scope>
    <source>
        <strain evidence="3">DSM 24740</strain>
    </source>
</reference>
<evidence type="ECO:0000313" key="2">
    <source>
        <dbReference type="EMBL" id="SER13048.1"/>
    </source>
</evidence>
<protein>
    <submittedName>
        <fullName evidence="2">Uncharacterized protein</fullName>
    </submittedName>
</protein>
<evidence type="ECO:0000313" key="3">
    <source>
        <dbReference type="Proteomes" id="UP000199021"/>
    </source>
</evidence>
<evidence type="ECO:0000256" key="1">
    <source>
        <dbReference type="SAM" id="SignalP"/>
    </source>
</evidence>
<feature type="chain" id="PRO_5011657715" evidence="1">
    <location>
        <begin position="21"/>
        <end position="312"/>
    </location>
</feature>
<dbReference type="EMBL" id="FOFB01000025">
    <property type="protein sequence ID" value="SER13048.1"/>
    <property type="molecule type" value="Genomic_DNA"/>
</dbReference>
<dbReference type="RefSeq" id="WP_090171731.1">
    <property type="nucleotide sequence ID" value="NZ_FOFB01000025.1"/>
</dbReference>
<dbReference type="AlphaFoldDB" id="A0A1H9LNX0"/>
<dbReference type="Proteomes" id="UP000199021">
    <property type="component" value="Unassembled WGS sequence"/>
</dbReference>
<keyword evidence="3" id="KW-1185">Reference proteome</keyword>